<evidence type="ECO:0000313" key="2">
    <source>
        <dbReference type="Proteomes" id="UP000216498"/>
    </source>
</evidence>
<protein>
    <submittedName>
        <fullName evidence="1">Uncharacterized protein</fullName>
    </submittedName>
</protein>
<dbReference type="Gene3D" id="1.25.40.10">
    <property type="entry name" value="Tetratricopeptide repeat domain"/>
    <property type="match status" value="1"/>
</dbReference>
<accession>A0A265N9E8</accession>
<organism evidence="1 2">
    <name type="scientific">Virgibacillus indicus</name>
    <dbReference type="NCBI Taxonomy" id="2024554"/>
    <lineage>
        <taxon>Bacteria</taxon>
        <taxon>Bacillati</taxon>
        <taxon>Bacillota</taxon>
        <taxon>Bacilli</taxon>
        <taxon>Bacillales</taxon>
        <taxon>Bacillaceae</taxon>
        <taxon>Virgibacillus</taxon>
    </lineage>
</organism>
<gene>
    <name evidence="1" type="ORF">CIL03_10040</name>
</gene>
<dbReference type="AlphaFoldDB" id="A0A265N9E8"/>
<reference evidence="1 2" key="1">
    <citation type="submission" date="2017-08" db="EMBL/GenBank/DDBJ databases">
        <title>Virgibacillus indicus sp. nov. and Virgibacillus profoundi sp. nov, two moderately halophilic bacteria isolated from marine sediment by using the Microfluidic Streak Plate.</title>
        <authorList>
            <person name="Xu B."/>
            <person name="Hu B."/>
            <person name="Wang J."/>
            <person name="Zhu Y."/>
            <person name="Huang L."/>
            <person name="Du W."/>
            <person name="Huang Y."/>
        </authorList>
    </citation>
    <scope>NUCLEOTIDE SEQUENCE [LARGE SCALE GENOMIC DNA]</scope>
    <source>
        <strain evidence="1 2">IO3-P2-C2</strain>
    </source>
</reference>
<sequence length="78" mass="9560">MFNVLNYEINEKFNTLEFKNYMINVAIPFFEKRQEGHTLSEYVHKMSIYYENKRQYKNSYLMLKKINHLKCKRGGTIK</sequence>
<comment type="caution">
    <text evidence="1">The sequence shown here is derived from an EMBL/GenBank/DDBJ whole genome shotgun (WGS) entry which is preliminary data.</text>
</comment>
<dbReference type="Proteomes" id="UP000216498">
    <property type="component" value="Unassembled WGS sequence"/>
</dbReference>
<proteinExistence type="predicted"/>
<name>A0A265N9E8_9BACI</name>
<dbReference type="EMBL" id="NPMS01000004">
    <property type="protein sequence ID" value="OZU88628.1"/>
    <property type="molecule type" value="Genomic_DNA"/>
</dbReference>
<evidence type="ECO:0000313" key="1">
    <source>
        <dbReference type="EMBL" id="OZU88628.1"/>
    </source>
</evidence>
<keyword evidence="2" id="KW-1185">Reference proteome</keyword>
<dbReference type="InterPro" id="IPR011990">
    <property type="entry name" value="TPR-like_helical_dom_sf"/>
</dbReference>